<dbReference type="RefSeq" id="WP_152032892.1">
    <property type="nucleotide sequence ID" value="NZ_CP023004.1"/>
</dbReference>
<name>A0A2U8E6E1_9BACT</name>
<dbReference type="Gene3D" id="2.150.10.10">
    <property type="entry name" value="Serralysin-like metalloprotease, C-terminal"/>
    <property type="match status" value="1"/>
</dbReference>
<evidence type="ECO:0000313" key="2">
    <source>
        <dbReference type="Proteomes" id="UP000244896"/>
    </source>
</evidence>
<dbReference type="Proteomes" id="UP000244896">
    <property type="component" value="Chromosome"/>
</dbReference>
<proteinExistence type="predicted"/>
<keyword evidence="2" id="KW-1185">Reference proteome</keyword>
<accession>A0A2U8E6E1</accession>
<dbReference type="InterPro" id="IPR011049">
    <property type="entry name" value="Serralysin-like_metalloprot_C"/>
</dbReference>
<dbReference type="KEGG" id="elut:CKA38_14625"/>
<dbReference type="OrthoDB" id="904022at2"/>
<protein>
    <submittedName>
        <fullName evidence="1">Uncharacterized protein</fullName>
    </submittedName>
</protein>
<sequence length="519" mass="55653">MPSETQLPEPHMILGRKTQKIFASAAEPNSIAVFGSLANPPTASDPEKKIASTEIEASGGNEMFTDDPDKIQNEAYEKGWSAAVVSDDSPALEDMNALFYLITRQLAYIMQAGVPEWDADTSYRKGNMCSHSGFIYVALDGNANKPVSDETKWVKLGSEIVEQLTAAIRAVNDRIDAAELSSNSVDVVGTHAALLAYDTSAITANDIITVIRDETHSNHISYYRWGKAGNVWGWNFIIDEPPVTKGQIGLGNVDNTSDADKPISKATQQALAGKANQGDMDHAIERLNLLEEQAVVAEITETYAGLQTLSKSKFTANDYVKVLKDEIRGGKASFYQLSADKTAWNWKYSEAPISLPLEGDQVGISNPNTGQLVFCGADGDSFITIDTSVEMIGRAGVDIQSHEGKVTLTTHNSQLIVGEGKISISGDDGNVKLTGVAPGNDLNDAVNKHQLDVVEAKAEDAIESAHTKIEAVFHDVTLSGDGTVGTPLSAAPLLTLVADDATAEAMSLLYPDRYFASPE</sequence>
<reference evidence="1 2" key="1">
    <citation type="journal article" date="2018" name="Syst. Appl. Microbiol.">
        <title>Ereboglobus luteus gen. nov. sp. nov. from cockroach guts, and new insights into the oxygen relationship of the genera Opitutus and Didymococcus (Verrucomicrobia: Opitutaceae).</title>
        <authorList>
            <person name="Tegtmeier D."/>
            <person name="Belitz A."/>
            <person name="Radek R."/>
            <person name="Heimerl T."/>
            <person name="Brune A."/>
        </authorList>
    </citation>
    <scope>NUCLEOTIDE SEQUENCE [LARGE SCALE GENOMIC DNA]</scope>
    <source>
        <strain evidence="1 2">Ho45</strain>
    </source>
</reference>
<dbReference type="AlphaFoldDB" id="A0A2U8E6E1"/>
<dbReference type="EMBL" id="CP023004">
    <property type="protein sequence ID" value="AWI10325.1"/>
    <property type="molecule type" value="Genomic_DNA"/>
</dbReference>
<organism evidence="1 2">
    <name type="scientific">Ereboglobus luteus</name>
    <dbReference type="NCBI Taxonomy" id="1796921"/>
    <lineage>
        <taxon>Bacteria</taxon>
        <taxon>Pseudomonadati</taxon>
        <taxon>Verrucomicrobiota</taxon>
        <taxon>Opitutia</taxon>
        <taxon>Opitutales</taxon>
        <taxon>Opitutaceae</taxon>
        <taxon>Ereboglobus</taxon>
    </lineage>
</organism>
<gene>
    <name evidence="1" type="ORF">CKA38_14625</name>
</gene>
<evidence type="ECO:0000313" key="1">
    <source>
        <dbReference type="EMBL" id="AWI10325.1"/>
    </source>
</evidence>